<protein>
    <submittedName>
        <fullName evidence="5">Glycerate kinase</fullName>
    </submittedName>
</protein>
<organism evidence="5 6">
    <name type="scientific">Micromonospora humi</name>
    <dbReference type="NCBI Taxonomy" id="745366"/>
    <lineage>
        <taxon>Bacteria</taxon>
        <taxon>Bacillati</taxon>
        <taxon>Actinomycetota</taxon>
        <taxon>Actinomycetes</taxon>
        <taxon>Micromonosporales</taxon>
        <taxon>Micromonosporaceae</taxon>
        <taxon>Micromonospora</taxon>
    </lineage>
</organism>
<accession>A0A1C5H5T8</accession>
<dbReference type="GO" id="GO:0008887">
    <property type="term" value="F:glycerate kinase activity"/>
    <property type="evidence" value="ECO:0007669"/>
    <property type="project" value="UniProtKB-UniRule"/>
</dbReference>
<gene>
    <name evidence="5" type="ORF">GA0070213_102316</name>
</gene>
<dbReference type="NCBIfam" id="TIGR00045">
    <property type="entry name" value="glycerate kinase"/>
    <property type="match status" value="1"/>
</dbReference>
<reference evidence="6" key="1">
    <citation type="submission" date="2016-06" db="EMBL/GenBank/DDBJ databases">
        <authorList>
            <person name="Varghese N."/>
            <person name="Submissions Spin"/>
        </authorList>
    </citation>
    <scope>NUCLEOTIDE SEQUENCE [LARGE SCALE GENOMIC DNA]</scope>
    <source>
        <strain evidence="6">DSM 45647</strain>
    </source>
</reference>
<dbReference type="GO" id="GO:0031388">
    <property type="term" value="P:organic acid phosphorylation"/>
    <property type="evidence" value="ECO:0007669"/>
    <property type="project" value="UniProtKB-UniRule"/>
</dbReference>
<evidence type="ECO:0000256" key="2">
    <source>
        <dbReference type="ARBA" id="ARBA00022679"/>
    </source>
</evidence>
<dbReference type="Proteomes" id="UP000199360">
    <property type="component" value="Unassembled WGS sequence"/>
</dbReference>
<keyword evidence="3 4" id="KW-0418">Kinase</keyword>
<proteinExistence type="inferred from homology"/>
<evidence type="ECO:0000313" key="5">
    <source>
        <dbReference type="EMBL" id="SCG41247.1"/>
    </source>
</evidence>
<dbReference type="RefSeq" id="WP_091057709.1">
    <property type="nucleotide sequence ID" value="NZ_FMDM01000002.1"/>
</dbReference>
<evidence type="ECO:0000256" key="4">
    <source>
        <dbReference type="PIRNR" id="PIRNR006078"/>
    </source>
</evidence>
<evidence type="ECO:0000256" key="1">
    <source>
        <dbReference type="ARBA" id="ARBA00006284"/>
    </source>
</evidence>
<dbReference type="Gene3D" id="3.90.1510.10">
    <property type="entry name" value="Glycerate kinase, domain 2"/>
    <property type="match status" value="1"/>
</dbReference>
<dbReference type="InterPro" id="IPR004381">
    <property type="entry name" value="Glycerate_kinase"/>
</dbReference>
<keyword evidence="2 4" id="KW-0808">Transferase</keyword>
<name>A0A1C5H5T8_9ACTN</name>
<dbReference type="AlphaFoldDB" id="A0A1C5H5T8"/>
<dbReference type="Gene3D" id="3.40.50.10350">
    <property type="entry name" value="Glycerate kinase, domain 1"/>
    <property type="match status" value="1"/>
</dbReference>
<sequence>MRVVVAPDSFKGSLAARDVARAVADGWRARRPDDDVRLLPLADGGEGTLDAFAAARPDGVWHTTTVPGPDGRPVDAGWLLLPEGSAVLELARSSGLPLLRAPDPRHAHTCGLGAVAAAALDTGATDLVIGLGGSASTDGGTGALRALGLRLRDRRGRDLPLGGAALADLADLDRSGLRPAPPGGVRLLVDVTAPLTGPTGAAAVFGPQKGAGPHDVAALDAALRHLAAHAGGDPGQPGAGAAGGTGYGLAALWGARIVPGAAAVADLAGLADALADADLVLTGEGRFDETSLGGKVVGTLLDTAAAAGVPVQVVAGQLGATPPDAVTAAVSLVELAGSVESALAEPGRWLRAAGGRLAARVGPVGQNTWPSSPLAGKIGS</sequence>
<dbReference type="InterPro" id="IPR018193">
    <property type="entry name" value="Glyc_kinase_flavodox-like_fold"/>
</dbReference>
<dbReference type="PIRSF" id="PIRSF006078">
    <property type="entry name" value="GlxK"/>
    <property type="match status" value="1"/>
</dbReference>
<dbReference type="InterPro" id="IPR018197">
    <property type="entry name" value="Glycerate_kinase_RE-like"/>
</dbReference>
<dbReference type="SUPFAM" id="SSF110738">
    <property type="entry name" value="Glycerate kinase I"/>
    <property type="match status" value="1"/>
</dbReference>
<dbReference type="Pfam" id="PF02595">
    <property type="entry name" value="Gly_kinase"/>
    <property type="match status" value="1"/>
</dbReference>
<comment type="similarity">
    <text evidence="1 4">Belongs to the glycerate kinase type-1 family.</text>
</comment>
<dbReference type="STRING" id="745366.GA0070213_102316"/>
<dbReference type="InterPro" id="IPR036129">
    <property type="entry name" value="Glycerate_kinase_sf"/>
</dbReference>
<evidence type="ECO:0000256" key="3">
    <source>
        <dbReference type="ARBA" id="ARBA00022777"/>
    </source>
</evidence>
<dbReference type="PANTHER" id="PTHR21599">
    <property type="entry name" value="GLYCERATE KINASE"/>
    <property type="match status" value="1"/>
</dbReference>
<dbReference type="PANTHER" id="PTHR21599:SF0">
    <property type="entry name" value="GLYCERATE KINASE"/>
    <property type="match status" value="1"/>
</dbReference>
<evidence type="ECO:0000313" key="6">
    <source>
        <dbReference type="Proteomes" id="UP000199360"/>
    </source>
</evidence>
<dbReference type="OrthoDB" id="9774290at2"/>
<keyword evidence="6" id="KW-1185">Reference proteome</keyword>
<dbReference type="EMBL" id="FMDM01000002">
    <property type="protein sequence ID" value="SCG41247.1"/>
    <property type="molecule type" value="Genomic_DNA"/>
</dbReference>